<dbReference type="InterPro" id="IPR002104">
    <property type="entry name" value="Integrase_catalytic"/>
</dbReference>
<dbReference type="PROSITE" id="PS51898">
    <property type="entry name" value="TYR_RECOMBINASE"/>
    <property type="match status" value="1"/>
</dbReference>
<evidence type="ECO:0000256" key="2">
    <source>
        <dbReference type="ARBA" id="ARBA00023172"/>
    </source>
</evidence>
<evidence type="ECO:0000256" key="1">
    <source>
        <dbReference type="ARBA" id="ARBA00023125"/>
    </source>
</evidence>
<dbReference type="GO" id="GO:0006310">
    <property type="term" value="P:DNA recombination"/>
    <property type="evidence" value="ECO:0007669"/>
    <property type="project" value="UniProtKB-KW"/>
</dbReference>
<evidence type="ECO:0000259" key="3">
    <source>
        <dbReference type="PROSITE" id="PS51898"/>
    </source>
</evidence>
<dbReference type="Pfam" id="PF00589">
    <property type="entry name" value="Phage_integrase"/>
    <property type="match status" value="1"/>
</dbReference>
<dbReference type="InterPro" id="IPR011010">
    <property type="entry name" value="DNA_brk_join_enz"/>
</dbReference>
<accession>A0A849C7X3</accession>
<keyword evidence="1" id="KW-0238">DNA-binding</keyword>
<keyword evidence="5" id="KW-1185">Reference proteome</keyword>
<dbReference type="GO" id="GO:0003677">
    <property type="term" value="F:DNA binding"/>
    <property type="evidence" value="ECO:0007669"/>
    <property type="project" value="UniProtKB-KW"/>
</dbReference>
<dbReference type="CDD" id="cd00397">
    <property type="entry name" value="DNA_BRE_C"/>
    <property type="match status" value="1"/>
</dbReference>
<organism evidence="4 5">
    <name type="scientific">Nocardia uniformis</name>
    <dbReference type="NCBI Taxonomy" id="53432"/>
    <lineage>
        <taxon>Bacteria</taxon>
        <taxon>Bacillati</taxon>
        <taxon>Actinomycetota</taxon>
        <taxon>Actinomycetes</taxon>
        <taxon>Mycobacteriales</taxon>
        <taxon>Nocardiaceae</taxon>
        <taxon>Nocardia</taxon>
    </lineage>
</organism>
<protein>
    <submittedName>
        <fullName evidence="4">Tyrosine-type recombinase/integrase</fullName>
    </submittedName>
</protein>
<feature type="domain" description="Tyr recombinase" evidence="3">
    <location>
        <begin position="186"/>
        <end position="370"/>
    </location>
</feature>
<dbReference type="SUPFAM" id="SSF56349">
    <property type="entry name" value="DNA breaking-rejoining enzymes"/>
    <property type="match status" value="1"/>
</dbReference>
<dbReference type="InterPro" id="IPR050090">
    <property type="entry name" value="Tyrosine_recombinase_XerCD"/>
</dbReference>
<dbReference type="AlphaFoldDB" id="A0A849C7X3"/>
<dbReference type="InterPro" id="IPR013762">
    <property type="entry name" value="Integrase-like_cat_sf"/>
</dbReference>
<dbReference type="InterPro" id="IPR010998">
    <property type="entry name" value="Integrase_recombinase_N"/>
</dbReference>
<dbReference type="PANTHER" id="PTHR30349">
    <property type="entry name" value="PHAGE INTEGRASE-RELATED"/>
    <property type="match status" value="1"/>
</dbReference>
<sequence>MWIQVRGKDSRCRCISSLNCRPLLSTNCCGRTLETLPCPVGVRTVKADDINTALQLLSRLGLTIDDLSGVGSQPLSTAPTFAAYIQQLRLALPDSIVRNYGTYWRVLETLWADRQLDSPTASEIEQLVKAQRSRAVVRANYRGGRGSATNMVSAIRCIYRHAEADGLIEPRDNPAARVPKPRRLPGTRHALTFDQVQDIGRIASTTGNDRELDSLVVRIHIETACRRGGLLGLTIDDLNVDDCLVRLREKGDTERWQPVSPELMSRLVEHVSDRGGVRATNKVLRYRNGSPMGRRRYDYLSERLRDHLPWAAALQVSAHWIRHTTLTFVEREFGYAVARAYAGHSTPGSGSGITLTYVQASLPEVAEALSAITGQPHPLARNLQRAATATTIPPQTEPAPGIV</sequence>
<dbReference type="Gene3D" id="1.10.443.10">
    <property type="entry name" value="Intergrase catalytic core"/>
    <property type="match status" value="1"/>
</dbReference>
<reference evidence="4 5" key="1">
    <citation type="submission" date="2020-05" db="EMBL/GenBank/DDBJ databases">
        <title>MicrobeNet Type strains.</title>
        <authorList>
            <person name="Nicholson A.C."/>
        </authorList>
    </citation>
    <scope>NUCLEOTIDE SEQUENCE [LARGE SCALE GENOMIC DNA]</scope>
    <source>
        <strain evidence="4 5">JCM 3224</strain>
    </source>
</reference>
<comment type="caution">
    <text evidence="4">The sequence shown here is derived from an EMBL/GenBank/DDBJ whole genome shotgun (WGS) entry which is preliminary data.</text>
</comment>
<dbReference type="Proteomes" id="UP000586827">
    <property type="component" value="Unassembled WGS sequence"/>
</dbReference>
<keyword evidence="2" id="KW-0233">DNA recombination</keyword>
<proteinExistence type="predicted"/>
<dbReference type="EMBL" id="JABELX010000004">
    <property type="protein sequence ID" value="NNH70979.1"/>
    <property type="molecule type" value="Genomic_DNA"/>
</dbReference>
<evidence type="ECO:0000313" key="5">
    <source>
        <dbReference type="Proteomes" id="UP000586827"/>
    </source>
</evidence>
<dbReference type="GO" id="GO:0015074">
    <property type="term" value="P:DNA integration"/>
    <property type="evidence" value="ECO:0007669"/>
    <property type="project" value="InterPro"/>
</dbReference>
<evidence type="ECO:0000313" key="4">
    <source>
        <dbReference type="EMBL" id="NNH70979.1"/>
    </source>
</evidence>
<gene>
    <name evidence="4" type="ORF">HLB23_14090</name>
</gene>
<name>A0A849C7X3_9NOCA</name>
<dbReference type="Gene3D" id="1.10.150.130">
    <property type="match status" value="1"/>
</dbReference>